<dbReference type="InterPro" id="IPR013685">
    <property type="entry name" value="POTRA_FtsQ_type"/>
</dbReference>
<dbReference type="GO" id="GO:0051301">
    <property type="term" value="P:cell division"/>
    <property type="evidence" value="ECO:0007669"/>
    <property type="project" value="UniProtKB-KW"/>
</dbReference>
<evidence type="ECO:0000256" key="6">
    <source>
        <dbReference type="ARBA" id="ARBA00023136"/>
    </source>
</evidence>
<dbReference type="GO" id="GO:0005886">
    <property type="term" value="C:plasma membrane"/>
    <property type="evidence" value="ECO:0007669"/>
    <property type="project" value="TreeGrafter"/>
</dbReference>
<keyword evidence="3" id="KW-0132">Cell division</keyword>
<dbReference type="PANTHER" id="PTHR37820">
    <property type="entry name" value="CELL DIVISION PROTEIN DIVIB"/>
    <property type="match status" value="1"/>
</dbReference>
<keyword evidence="6 8" id="KW-0472">Membrane</keyword>
<evidence type="ECO:0000256" key="5">
    <source>
        <dbReference type="ARBA" id="ARBA00022989"/>
    </source>
</evidence>
<proteinExistence type="predicted"/>
<evidence type="ECO:0000256" key="2">
    <source>
        <dbReference type="ARBA" id="ARBA00022475"/>
    </source>
</evidence>
<dbReference type="EMBL" id="CAEZZP010000004">
    <property type="protein sequence ID" value="CAB4761473.1"/>
    <property type="molecule type" value="Genomic_DNA"/>
</dbReference>
<dbReference type="EMBL" id="CAFAAL010000054">
    <property type="protein sequence ID" value="CAB4802848.1"/>
    <property type="molecule type" value="Genomic_DNA"/>
</dbReference>
<dbReference type="PROSITE" id="PS51779">
    <property type="entry name" value="POTRA"/>
    <property type="match status" value="1"/>
</dbReference>
<evidence type="ECO:0000256" key="3">
    <source>
        <dbReference type="ARBA" id="ARBA00022618"/>
    </source>
</evidence>
<feature type="transmembrane region" description="Helical" evidence="8">
    <location>
        <begin position="88"/>
        <end position="106"/>
    </location>
</feature>
<feature type="domain" description="POTRA" evidence="9">
    <location>
        <begin position="111"/>
        <end position="179"/>
    </location>
</feature>
<comment type="subcellular location">
    <subcellularLocation>
        <location evidence="1">Membrane</location>
    </subcellularLocation>
</comment>
<dbReference type="InterPro" id="IPR005548">
    <property type="entry name" value="Cell_div_FtsQ/DivIB_C"/>
</dbReference>
<evidence type="ECO:0000313" key="12">
    <source>
        <dbReference type="EMBL" id="CAB4802848.1"/>
    </source>
</evidence>
<dbReference type="EMBL" id="CAFBPS010000004">
    <property type="protein sequence ID" value="CAB5018982.1"/>
    <property type="molecule type" value="Genomic_DNA"/>
</dbReference>
<dbReference type="InterPro" id="IPR034746">
    <property type="entry name" value="POTRA"/>
</dbReference>
<keyword evidence="4 8" id="KW-0812">Transmembrane</keyword>
<dbReference type="Pfam" id="PF08478">
    <property type="entry name" value="POTRA_1"/>
    <property type="match status" value="1"/>
</dbReference>
<reference evidence="10" key="1">
    <citation type="submission" date="2020-05" db="EMBL/GenBank/DDBJ databases">
        <authorList>
            <person name="Chiriac C."/>
            <person name="Salcher M."/>
            <person name="Ghai R."/>
            <person name="Kavagutti S V."/>
        </authorList>
    </citation>
    <scope>NUCLEOTIDE SEQUENCE</scope>
</reference>
<evidence type="ECO:0000256" key="7">
    <source>
        <dbReference type="ARBA" id="ARBA00023306"/>
    </source>
</evidence>
<evidence type="ECO:0000256" key="8">
    <source>
        <dbReference type="SAM" id="Phobius"/>
    </source>
</evidence>
<keyword evidence="2" id="KW-1003">Cell membrane</keyword>
<dbReference type="EMBL" id="CAFBLJ010000001">
    <property type="protein sequence ID" value="CAB4855138.1"/>
    <property type="molecule type" value="Genomic_DNA"/>
</dbReference>
<evidence type="ECO:0000313" key="13">
    <source>
        <dbReference type="EMBL" id="CAB4855138.1"/>
    </source>
</evidence>
<evidence type="ECO:0000313" key="11">
    <source>
        <dbReference type="EMBL" id="CAB4761473.1"/>
    </source>
</evidence>
<name>A0A6J6Q392_9ZZZZ</name>
<keyword evidence="7" id="KW-0131">Cell cycle</keyword>
<evidence type="ECO:0000259" key="9">
    <source>
        <dbReference type="PROSITE" id="PS51779"/>
    </source>
</evidence>
<evidence type="ECO:0000256" key="1">
    <source>
        <dbReference type="ARBA" id="ARBA00004370"/>
    </source>
</evidence>
<dbReference type="PANTHER" id="PTHR37820:SF1">
    <property type="entry name" value="CELL DIVISION PROTEIN FTSQ"/>
    <property type="match status" value="1"/>
</dbReference>
<accession>A0A6J6Q392</accession>
<dbReference type="InterPro" id="IPR050487">
    <property type="entry name" value="FtsQ_DivIB"/>
</dbReference>
<evidence type="ECO:0000313" key="14">
    <source>
        <dbReference type="EMBL" id="CAB4887957.1"/>
    </source>
</evidence>
<dbReference type="Gene3D" id="3.10.20.310">
    <property type="entry name" value="membrane protein fhac"/>
    <property type="match status" value="1"/>
</dbReference>
<organism evidence="10">
    <name type="scientific">freshwater metagenome</name>
    <dbReference type="NCBI Taxonomy" id="449393"/>
    <lineage>
        <taxon>unclassified sequences</taxon>
        <taxon>metagenomes</taxon>
        <taxon>ecological metagenomes</taxon>
    </lineage>
</organism>
<evidence type="ECO:0000313" key="10">
    <source>
        <dbReference type="EMBL" id="CAB4706251.1"/>
    </source>
</evidence>
<dbReference type="EMBL" id="CAFBMF010000002">
    <property type="protein sequence ID" value="CAB4887957.1"/>
    <property type="molecule type" value="Genomic_DNA"/>
</dbReference>
<dbReference type="EMBL" id="CAEZYH010000002">
    <property type="protein sequence ID" value="CAB4706251.1"/>
    <property type="molecule type" value="Genomic_DNA"/>
</dbReference>
<dbReference type="AlphaFoldDB" id="A0A6J6Q392"/>
<evidence type="ECO:0000256" key="4">
    <source>
        <dbReference type="ARBA" id="ARBA00022692"/>
    </source>
</evidence>
<sequence>MSDKFSVLKKLAQKIRPIDFDDSDDLVKTPKASATKVDSSGKKRVVITDDSEVIDRKSPRSASDNGASRFRLRRIAVRREEGRRRLRWFTIVGLVVGAGVVILLLLTSPILSVRKVDVEGVVYADPDLIASVVDSVSGEPILTVDLDAAEKKLLTISWVRQARVSMHLPSRVTIEIVERTPIAFFRSVDGFNRVIDRDGRVLDVIEGDPTDYTPMIGTGPNISAGQTVEQPFLGAAQLINALPADLQARLLTVTVSPEGEVSLELTNDVEVLFGRPDDFQVKLVGVVNEIKRQGSNRYAVIDVSSGQPSVR</sequence>
<evidence type="ECO:0000313" key="15">
    <source>
        <dbReference type="EMBL" id="CAB5018982.1"/>
    </source>
</evidence>
<gene>
    <name evidence="10" type="ORF">UFOPK2658_00112</name>
    <name evidence="11" type="ORF">UFOPK2880_00132</name>
    <name evidence="12" type="ORF">UFOPK3004_00775</name>
    <name evidence="13" type="ORF">UFOPK3304_00034</name>
    <name evidence="14" type="ORF">UFOPK3494_00087</name>
    <name evidence="15" type="ORF">UFOPK4134_00158</name>
</gene>
<protein>
    <submittedName>
        <fullName evidence="10">Unannotated protein</fullName>
    </submittedName>
</protein>
<dbReference type="Pfam" id="PF03799">
    <property type="entry name" value="FtsQ_DivIB_C"/>
    <property type="match status" value="1"/>
</dbReference>
<keyword evidence="5 8" id="KW-1133">Transmembrane helix</keyword>